<comment type="similarity">
    <text evidence="7 8">Belongs to the ferrochelatase family.</text>
</comment>
<evidence type="ECO:0000256" key="8">
    <source>
        <dbReference type="RuleBase" id="RU004185"/>
    </source>
</evidence>
<comment type="subcellular location">
    <subcellularLocation>
        <location evidence="7">Cytoplasm</location>
    </subcellularLocation>
</comment>
<dbReference type="UniPathway" id="UPA00252"/>
<dbReference type="InterPro" id="IPR033644">
    <property type="entry name" value="Ferrochelatase_C"/>
</dbReference>
<feature type="binding site" evidence="7">
    <location>
        <position position="122"/>
    </location>
    <ligand>
        <name>Fe-coproporphyrin III</name>
        <dbReference type="ChEBI" id="CHEBI:68438"/>
    </ligand>
</feature>
<organism evidence="10 11">
    <name type="scientific">Corynebacterium spheniscorum</name>
    <dbReference type="NCBI Taxonomy" id="185761"/>
    <lineage>
        <taxon>Bacteria</taxon>
        <taxon>Bacillati</taxon>
        <taxon>Actinomycetota</taxon>
        <taxon>Actinomycetes</taxon>
        <taxon>Mycobacteriales</taxon>
        <taxon>Corynebacteriaceae</taxon>
        <taxon>Corynebacterium</taxon>
    </lineage>
</organism>
<feature type="binding site" evidence="7">
    <location>
        <position position="58"/>
    </location>
    <ligand>
        <name>Fe-coproporphyrin III</name>
        <dbReference type="ChEBI" id="CHEBI:68438"/>
    </ligand>
</feature>
<dbReference type="CDD" id="cd00419">
    <property type="entry name" value="Ferrochelatase_C"/>
    <property type="match status" value="1"/>
</dbReference>
<comment type="pathway">
    <text evidence="1 7">Porphyrin-containing compound metabolism; protoheme biosynthesis.</text>
</comment>
<dbReference type="InterPro" id="IPR033659">
    <property type="entry name" value="Ferrochelatase_N"/>
</dbReference>
<dbReference type="Proteomes" id="UP000199065">
    <property type="component" value="Unassembled WGS sequence"/>
</dbReference>
<comment type="caution">
    <text evidence="7">Lacks conserved residue(s) required for the propagation of feature annotation.</text>
</comment>
<evidence type="ECO:0000256" key="1">
    <source>
        <dbReference type="ARBA" id="ARBA00004744"/>
    </source>
</evidence>
<feature type="region of interest" description="Disordered" evidence="9">
    <location>
        <begin position="355"/>
        <end position="376"/>
    </location>
</feature>
<evidence type="ECO:0000256" key="4">
    <source>
        <dbReference type="ARBA" id="ARBA00023239"/>
    </source>
</evidence>
<dbReference type="EMBL" id="FOPJ01000006">
    <property type="protein sequence ID" value="SFG57071.1"/>
    <property type="molecule type" value="Genomic_DNA"/>
</dbReference>
<dbReference type="PANTHER" id="PTHR11108">
    <property type="entry name" value="FERROCHELATASE"/>
    <property type="match status" value="1"/>
</dbReference>
<evidence type="ECO:0000256" key="9">
    <source>
        <dbReference type="SAM" id="MobiDB-lite"/>
    </source>
</evidence>
<dbReference type="HAMAP" id="MF_00323">
    <property type="entry name" value="Ferrochelatase"/>
    <property type="match status" value="1"/>
</dbReference>
<dbReference type="PANTHER" id="PTHR11108:SF1">
    <property type="entry name" value="FERROCHELATASE, MITOCHONDRIAL"/>
    <property type="match status" value="1"/>
</dbReference>
<dbReference type="OrthoDB" id="9776380at2"/>
<reference evidence="10 11" key="1">
    <citation type="submission" date="2016-10" db="EMBL/GenBank/DDBJ databases">
        <authorList>
            <person name="de Groot N.N."/>
        </authorList>
    </citation>
    <scope>NUCLEOTIDE SEQUENCE [LARGE SCALE GENOMIC DNA]</scope>
    <source>
        <strain>J11</strain>
        <strain evidence="11">PG 39</strain>
    </source>
</reference>
<keyword evidence="5 7" id="KW-0627">Porphyrin biosynthesis</keyword>
<keyword evidence="7" id="KW-0963">Cytoplasm</keyword>
<keyword evidence="11" id="KW-1185">Reference proteome</keyword>
<dbReference type="NCBIfam" id="NF000689">
    <property type="entry name" value="PRK00035.2-1"/>
    <property type="match status" value="1"/>
</dbReference>
<evidence type="ECO:0000256" key="6">
    <source>
        <dbReference type="ARBA" id="ARBA00024536"/>
    </source>
</evidence>
<evidence type="ECO:0000313" key="10">
    <source>
        <dbReference type="EMBL" id="SFG57071.1"/>
    </source>
</evidence>
<feature type="binding site" evidence="7">
    <location>
        <position position="183"/>
    </location>
    <ligand>
        <name>Fe(2+)</name>
        <dbReference type="ChEBI" id="CHEBI:29033"/>
    </ligand>
</feature>
<dbReference type="RefSeq" id="WP_092285585.1">
    <property type="nucleotide sequence ID" value="NZ_FOPJ01000006.1"/>
</dbReference>
<dbReference type="AlphaFoldDB" id="A0A1I2T4C1"/>
<name>A0A1I2T4C1_9CORY</name>
<gene>
    <name evidence="7" type="primary">cpfC</name>
    <name evidence="10" type="ORF">SAMN05660282_01283</name>
</gene>
<dbReference type="STRING" id="185761.SAMN05660282_01283"/>
<dbReference type="InterPro" id="IPR001015">
    <property type="entry name" value="Ferrochelatase"/>
</dbReference>
<proteinExistence type="inferred from homology"/>
<evidence type="ECO:0000313" key="11">
    <source>
        <dbReference type="Proteomes" id="UP000199065"/>
    </source>
</evidence>
<dbReference type="CDD" id="cd03411">
    <property type="entry name" value="Ferrochelatase_N"/>
    <property type="match status" value="1"/>
</dbReference>
<evidence type="ECO:0000256" key="2">
    <source>
        <dbReference type="ARBA" id="ARBA00023004"/>
    </source>
</evidence>
<dbReference type="EC" id="4.99.1.9" evidence="7"/>
<keyword evidence="3 7" id="KW-0350">Heme biosynthesis</keyword>
<evidence type="ECO:0000256" key="3">
    <source>
        <dbReference type="ARBA" id="ARBA00023133"/>
    </source>
</evidence>
<evidence type="ECO:0000256" key="5">
    <source>
        <dbReference type="ARBA" id="ARBA00023244"/>
    </source>
</evidence>
<sequence>MNDSAPQQYDALLVLSFGGPEGQDEVIPFLENVTRGRGIPKDRLEVVGQHYRHFGGVSPLNDCNREIIAHLEEKIDLPIYFGNRNWHPFATETAEKMAADGVRRTLVFATSAWGGYSACRQYDEDIRNIIQYLQDKNLPGIEFTKLRHFHNHPLFIEAFAEALQEKLDIAEGGPNSRVLFTAHSIPTAADAHAGGDERPYLYSRQVFESSKLIAQKLGIESYENVWQSRSGNPRTPWLEPDVVDRVTELHEEEGVTEVVVCPVGFISDHMEVVWDLDTELQQACDEMGVRMLRADTIGHMDIFTDLVVDLINELVKGEEPKFIGELEPAGCTINGQLCAADCCENPLPKMVHNRAPQHLGAHPGGGHGNMAQRKQA</sequence>
<accession>A0A1I2T4C1</accession>
<comment type="catalytic activity">
    <reaction evidence="6">
        <text>Fe-coproporphyrin III + 2 H(+) = coproporphyrin III + Fe(2+)</text>
        <dbReference type="Rhea" id="RHEA:49572"/>
        <dbReference type="ChEBI" id="CHEBI:15378"/>
        <dbReference type="ChEBI" id="CHEBI:29033"/>
        <dbReference type="ChEBI" id="CHEBI:68438"/>
        <dbReference type="ChEBI" id="CHEBI:131725"/>
        <dbReference type="EC" id="4.99.1.9"/>
    </reaction>
    <physiologicalReaction direction="right-to-left" evidence="6">
        <dbReference type="Rhea" id="RHEA:49574"/>
    </physiologicalReaction>
</comment>
<evidence type="ECO:0000256" key="7">
    <source>
        <dbReference type="HAMAP-Rule" id="MF_00323"/>
    </source>
</evidence>
<keyword evidence="2 7" id="KW-0408">Iron</keyword>
<comment type="function">
    <text evidence="7">Involved in coproporphyrin-dependent heme b biosynthesis. Catalyzes the insertion of ferrous iron into coproporphyrin III to form Fe-coproporphyrin III.</text>
</comment>
<dbReference type="GO" id="GO:0005737">
    <property type="term" value="C:cytoplasm"/>
    <property type="evidence" value="ECO:0007669"/>
    <property type="project" value="UniProtKB-SubCell"/>
</dbReference>
<protein>
    <recommendedName>
        <fullName evidence="7">Coproporphyrin III ferrochelatase</fullName>
        <ecNumber evidence="7">4.99.1.9</ecNumber>
    </recommendedName>
</protein>
<keyword evidence="7" id="KW-0479">Metal-binding</keyword>
<dbReference type="GO" id="GO:0006783">
    <property type="term" value="P:heme biosynthetic process"/>
    <property type="evidence" value="ECO:0007669"/>
    <property type="project" value="UniProtKB-UniRule"/>
</dbReference>
<dbReference type="SUPFAM" id="SSF53800">
    <property type="entry name" value="Chelatase"/>
    <property type="match status" value="1"/>
</dbReference>
<dbReference type="Pfam" id="PF00762">
    <property type="entry name" value="Ferrochelatase"/>
    <property type="match status" value="1"/>
</dbReference>
<dbReference type="GO" id="GO:0046872">
    <property type="term" value="F:metal ion binding"/>
    <property type="evidence" value="ECO:0007669"/>
    <property type="project" value="UniProtKB-KW"/>
</dbReference>
<dbReference type="GO" id="GO:0004325">
    <property type="term" value="F:ferrochelatase activity"/>
    <property type="evidence" value="ECO:0007669"/>
    <property type="project" value="UniProtKB-UniRule"/>
</dbReference>
<feature type="binding site" evidence="7">
    <location>
        <position position="271"/>
    </location>
    <ligand>
        <name>Fe(2+)</name>
        <dbReference type="ChEBI" id="CHEBI:29033"/>
    </ligand>
</feature>
<keyword evidence="4 7" id="KW-0456">Lyase</keyword>
<dbReference type="Gene3D" id="3.40.50.1400">
    <property type="match status" value="2"/>
</dbReference>